<gene>
    <name evidence="2" type="ORF">J8F10_23665</name>
</gene>
<evidence type="ECO:0000256" key="1">
    <source>
        <dbReference type="SAM" id="MobiDB-lite"/>
    </source>
</evidence>
<dbReference type="RefSeq" id="WP_210658070.1">
    <property type="nucleotide sequence ID" value="NZ_JAGKQQ010000001.1"/>
</dbReference>
<accession>A0ABS5BX29</accession>
<comment type="caution">
    <text evidence="2">The sequence shown here is derived from an EMBL/GenBank/DDBJ whole genome shotgun (WGS) entry which is preliminary data.</text>
</comment>
<organism evidence="2 3">
    <name type="scientific">Gemmata palustris</name>
    <dbReference type="NCBI Taxonomy" id="2822762"/>
    <lineage>
        <taxon>Bacteria</taxon>
        <taxon>Pseudomonadati</taxon>
        <taxon>Planctomycetota</taxon>
        <taxon>Planctomycetia</taxon>
        <taxon>Gemmatales</taxon>
        <taxon>Gemmataceae</taxon>
        <taxon>Gemmata</taxon>
    </lineage>
</organism>
<evidence type="ECO:0000313" key="2">
    <source>
        <dbReference type="EMBL" id="MBP3958256.1"/>
    </source>
</evidence>
<feature type="region of interest" description="Disordered" evidence="1">
    <location>
        <begin position="82"/>
        <end position="102"/>
    </location>
</feature>
<reference evidence="2 3" key="1">
    <citation type="submission" date="2021-04" db="EMBL/GenBank/DDBJ databases">
        <authorList>
            <person name="Ivanova A."/>
        </authorList>
    </citation>
    <scope>NUCLEOTIDE SEQUENCE [LARGE SCALE GENOMIC DNA]</scope>
    <source>
        <strain evidence="2 3">G18</strain>
    </source>
</reference>
<feature type="region of interest" description="Disordered" evidence="1">
    <location>
        <begin position="1"/>
        <end position="37"/>
    </location>
</feature>
<dbReference type="Proteomes" id="UP000676565">
    <property type="component" value="Unassembled WGS sequence"/>
</dbReference>
<dbReference type="EMBL" id="JAGKQQ010000001">
    <property type="protein sequence ID" value="MBP3958256.1"/>
    <property type="molecule type" value="Genomic_DNA"/>
</dbReference>
<name>A0ABS5BX29_9BACT</name>
<evidence type="ECO:0000313" key="3">
    <source>
        <dbReference type="Proteomes" id="UP000676565"/>
    </source>
</evidence>
<feature type="compositionally biased region" description="Basic and acidic residues" evidence="1">
    <location>
        <begin position="8"/>
        <end position="25"/>
    </location>
</feature>
<proteinExistence type="predicted"/>
<sequence length="183" mass="19976">MSSQPEASPHHRADVEVSQDGDKVTLKAPAGGATLTSDQAQELASRIFEAAARAGGEDPVENDWVRLPMQYLRLAAERLDFAPEGDENKVPAPNSDEPDGSTAEVHCWIKDQTQGNAMHIAAGNIAEHGWYVAEVIEHRAATRAEFAGTEYLQYFEQALVDSEVFLYEIEEDDTEGTEDSADA</sequence>
<protein>
    <submittedName>
        <fullName evidence="2">Uncharacterized protein</fullName>
    </submittedName>
</protein>
<keyword evidence="3" id="KW-1185">Reference proteome</keyword>